<comment type="caution">
    <text evidence="2">The sequence shown here is derived from an EMBL/GenBank/DDBJ whole genome shotgun (WGS) entry which is preliminary data.</text>
</comment>
<reference evidence="2 3" key="1">
    <citation type="submission" date="2018-07" db="EMBL/GenBank/DDBJ databases">
        <title>Genome sequencing of rice bacterial endophytes.</title>
        <authorList>
            <person name="Venturi V."/>
        </authorList>
    </citation>
    <scope>NUCLEOTIDE SEQUENCE [LARGE SCALE GENOMIC DNA]</scope>
    <source>
        <strain evidence="2 3">E2333</strain>
    </source>
</reference>
<dbReference type="SUPFAM" id="SSF51182">
    <property type="entry name" value="RmlC-like cupins"/>
    <property type="match status" value="1"/>
</dbReference>
<dbReference type="InterPro" id="IPR013096">
    <property type="entry name" value="Cupin_2"/>
</dbReference>
<dbReference type="InterPro" id="IPR053146">
    <property type="entry name" value="QDO-like"/>
</dbReference>
<name>A0A370S3Y5_PSEJE</name>
<feature type="domain" description="Cupin type-2" evidence="1">
    <location>
        <begin position="45"/>
        <end position="112"/>
    </location>
</feature>
<evidence type="ECO:0000313" key="3">
    <source>
        <dbReference type="Proteomes" id="UP000255365"/>
    </source>
</evidence>
<proteinExistence type="predicted"/>
<dbReference type="PANTHER" id="PTHR36440">
    <property type="entry name" value="PUTATIVE (AFU_ORTHOLOGUE AFUA_8G07350)-RELATED"/>
    <property type="match status" value="1"/>
</dbReference>
<dbReference type="EMBL" id="QRAV01000019">
    <property type="protein sequence ID" value="RDL14418.1"/>
    <property type="molecule type" value="Genomic_DNA"/>
</dbReference>
<dbReference type="Gene3D" id="2.60.120.10">
    <property type="entry name" value="Jelly Rolls"/>
    <property type="match status" value="1"/>
</dbReference>
<accession>A0A370S3Y5</accession>
<evidence type="ECO:0000259" key="1">
    <source>
        <dbReference type="Pfam" id="PF07883"/>
    </source>
</evidence>
<dbReference type="PANTHER" id="PTHR36440:SF1">
    <property type="entry name" value="PUTATIVE (AFU_ORTHOLOGUE AFUA_8G07350)-RELATED"/>
    <property type="match status" value="1"/>
</dbReference>
<dbReference type="GO" id="GO:0051213">
    <property type="term" value="F:dioxygenase activity"/>
    <property type="evidence" value="ECO:0007669"/>
    <property type="project" value="UniProtKB-KW"/>
</dbReference>
<dbReference type="InterPro" id="IPR011051">
    <property type="entry name" value="RmlC_Cupin_sf"/>
</dbReference>
<dbReference type="Pfam" id="PF07883">
    <property type="entry name" value="Cupin_2"/>
    <property type="match status" value="1"/>
</dbReference>
<dbReference type="InterPro" id="IPR014710">
    <property type="entry name" value="RmlC-like_jellyroll"/>
</dbReference>
<protein>
    <submittedName>
        <fullName evidence="2">Quercetin dioxygenase-like cupin family protein</fullName>
    </submittedName>
</protein>
<dbReference type="AlphaFoldDB" id="A0A370S3Y5"/>
<sequence length="154" mass="17095">MSSNSIKARMISSDEGHHVLHPTGARMNIKVFATETGGVYSLMETVLPPGGEVPRHIHEGEDENNYILEGQLTMQIGEVFHLAGQGSYVVAPRGVQQYFKNDGDSDCRFLTTFTPGGAEGFFREAGELIRRLAPERPTPEELLQLQQRYGLSYL</sequence>
<organism evidence="2 3">
    <name type="scientific">Pseudomonas jessenii</name>
    <dbReference type="NCBI Taxonomy" id="77298"/>
    <lineage>
        <taxon>Bacteria</taxon>
        <taxon>Pseudomonadati</taxon>
        <taxon>Pseudomonadota</taxon>
        <taxon>Gammaproteobacteria</taxon>
        <taxon>Pseudomonadales</taxon>
        <taxon>Pseudomonadaceae</taxon>
        <taxon>Pseudomonas</taxon>
    </lineage>
</organism>
<gene>
    <name evidence="2" type="ORF">DEU51_1196</name>
</gene>
<dbReference type="RefSeq" id="WP_115148001.1">
    <property type="nucleotide sequence ID" value="NZ_QRAV01000019.1"/>
</dbReference>
<dbReference type="Proteomes" id="UP000255365">
    <property type="component" value="Unassembled WGS sequence"/>
</dbReference>
<evidence type="ECO:0000313" key="2">
    <source>
        <dbReference type="EMBL" id="RDL14418.1"/>
    </source>
</evidence>
<keyword evidence="2" id="KW-0223">Dioxygenase</keyword>
<keyword evidence="2" id="KW-0560">Oxidoreductase</keyword>